<dbReference type="InterPro" id="IPR011453">
    <property type="entry name" value="DUF1559"/>
</dbReference>
<dbReference type="AlphaFoldDB" id="A0A518AJU3"/>
<accession>A0A518AJU3</accession>
<organism evidence="3 4">
    <name type="scientific">Aeoliella mucimassa</name>
    <dbReference type="NCBI Taxonomy" id="2527972"/>
    <lineage>
        <taxon>Bacteria</taxon>
        <taxon>Pseudomonadati</taxon>
        <taxon>Planctomycetota</taxon>
        <taxon>Planctomycetia</taxon>
        <taxon>Pirellulales</taxon>
        <taxon>Lacipirellulaceae</taxon>
        <taxon>Aeoliella</taxon>
    </lineage>
</organism>
<dbReference type="EMBL" id="CP036278">
    <property type="protein sequence ID" value="QDU54985.1"/>
    <property type="molecule type" value="Genomic_DNA"/>
</dbReference>
<dbReference type="Proteomes" id="UP000315750">
    <property type="component" value="Chromosome"/>
</dbReference>
<reference evidence="3 4" key="1">
    <citation type="submission" date="2019-02" db="EMBL/GenBank/DDBJ databases">
        <title>Deep-cultivation of Planctomycetes and their phenomic and genomic characterization uncovers novel biology.</title>
        <authorList>
            <person name="Wiegand S."/>
            <person name="Jogler M."/>
            <person name="Boedeker C."/>
            <person name="Pinto D."/>
            <person name="Vollmers J."/>
            <person name="Rivas-Marin E."/>
            <person name="Kohn T."/>
            <person name="Peeters S.H."/>
            <person name="Heuer A."/>
            <person name="Rast P."/>
            <person name="Oberbeckmann S."/>
            <person name="Bunk B."/>
            <person name="Jeske O."/>
            <person name="Meyerdierks A."/>
            <person name="Storesund J.E."/>
            <person name="Kallscheuer N."/>
            <person name="Luecker S."/>
            <person name="Lage O.M."/>
            <person name="Pohl T."/>
            <person name="Merkel B.J."/>
            <person name="Hornburger P."/>
            <person name="Mueller R.-W."/>
            <person name="Bruemmer F."/>
            <person name="Labrenz M."/>
            <person name="Spormann A.M."/>
            <person name="Op den Camp H."/>
            <person name="Overmann J."/>
            <person name="Amann R."/>
            <person name="Jetten M.S.M."/>
            <person name="Mascher T."/>
            <person name="Medema M.H."/>
            <person name="Devos D.P."/>
            <person name="Kaster A.-K."/>
            <person name="Ovreas L."/>
            <person name="Rohde M."/>
            <person name="Galperin M.Y."/>
            <person name="Jogler C."/>
        </authorList>
    </citation>
    <scope>NUCLEOTIDE SEQUENCE [LARGE SCALE GENOMIC DNA]</scope>
    <source>
        <strain evidence="3 4">Pan181</strain>
    </source>
</reference>
<dbReference type="KEGG" id="amuc:Pan181_11700"/>
<dbReference type="PROSITE" id="PS00409">
    <property type="entry name" value="PROKAR_NTER_METHYL"/>
    <property type="match status" value="1"/>
</dbReference>
<dbReference type="InterPro" id="IPR012902">
    <property type="entry name" value="N_methyl_site"/>
</dbReference>
<protein>
    <submittedName>
        <fullName evidence="3">Type II secretion system protein G</fullName>
    </submittedName>
</protein>
<sequence>MRSKYAARRGFTLVELLVVIAIIGILVALLLPAVQAARESARRSQCTNQLKQIGLALQMHHDQKKVFPSARNDTSPYGQSWAFQLLPMLEEQAVHDSFVKGERVDSVDNAAAMRTPIEVFACPSRRRPAADRDFDNDDSPTQTPNAGTRGDYAANAGHELRIGMENNTESSQHYNRHTDLTKAGPIFTYSKIKMRRITDGSSNTLAIGERHLPEITEDVSSVGEHYWQGDTAFLAGDNPHTVMGVPTRGLREDGTEVDNAGVDAARESFGGPHPGITMFVYVDGHVDAIDNETDITTLGNLSAIADGNIIDF</sequence>
<evidence type="ECO:0000259" key="2">
    <source>
        <dbReference type="Pfam" id="PF07596"/>
    </source>
</evidence>
<dbReference type="RefSeq" id="WP_197528941.1">
    <property type="nucleotide sequence ID" value="NZ_CP036278.1"/>
</dbReference>
<name>A0A518AJU3_9BACT</name>
<feature type="region of interest" description="Disordered" evidence="1">
    <location>
        <begin position="124"/>
        <end position="151"/>
    </location>
</feature>
<keyword evidence="4" id="KW-1185">Reference proteome</keyword>
<dbReference type="Pfam" id="PF07596">
    <property type="entry name" value="SBP_bac_10"/>
    <property type="match status" value="1"/>
</dbReference>
<dbReference type="Pfam" id="PF07963">
    <property type="entry name" value="N_methyl"/>
    <property type="match status" value="1"/>
</dbReference>
<dbReference type="PANTHER" id="PTHR30093">
    <property type="entry name" value="GENERAL SECRETION PATHWAY PROTEIN G"/>
    <property type="match status" value="1"/>
</dbReference>
<dbReference type="Gene3D" id="3.30.700.10">
    <property type="entry name" value="Glycoprotein, Type 4 Pilin"/>
    <property type="match status" value="1"/>
</dbReference>
<evidence type="ECO:0000313" key="4">
    <source>
        <dbReference type="Proteomes" id="UP000315750"/>
    </source>
</evidence>
<dbReference type="PANTHER" id="PTHR30093:SF2">
    <property type="entry name" value="TYPE II SECRETION SYSTEM PROTEIN H"/>
    <property type="match status" value="1"/>
</dbReference>
<evidence type="ECO:0000313" key="3">
    <source>
        <dbReference type="EMBL" id="QDU54985.1"/>
    </source>
</evidence>
<evidence type="ECO:0000256" key="1">
    <source>
        <dbReference type="SAM" id="MobiDB-lite"/>
    </source>
</evidence>
<dbReference type="NCBIfam" id="TIGR02532">
    <property type="entry name" value="IV_pilin_GFxxxE"/>
    <property type="match status" value="1"/>
</dbReference>
<proteinExistence type="predicted"/>
<dbReference type="InterPro" id="IPR045584">
    <property type="entry name" value="Pilin-like"/>
</dbReference>
<dbReference type="SUPFAM" id="SSF54523">
    <property type="entry name" value="Pili subunits"/>
    <property type="match status" value="1"/>
</dbReference>
<feature type="domain" description="DUF1559" evidence="2">
    <location>
        <begin position="35"/>
        <end position="294"/>
    </location>
</feature>
<gene>
    <name evidence="3" type="primary">xcpT_6</name>
    <name evidence="3" type="ORF">Pan181_11700</name>
</gene>